<dbReference type="InterPro" id="IPR045351">
    <property type="entry name" value="DUF6531"/>
</dbReference>
<evidence type="ECO:0000259" key="1">
    <source>
        <dbReference type="Pfam" id="PF20148"/>
    </source>
</evidence>
<proteinExistence type="predicted"/>
<comment type="caution">
    <text evidence="2">The sequence shown here is derived from an EMBL/GenBank/DDBJ whole genome shotgun (WGS) entry which is preliminary data.</text>
</comment>
<evidence type="ECO:0000313" key="2">
    <source>
        <dbReference type="EMBL" id="VWC51084.1"/>
    </source>
</evidence>
<feature type="domain" description="DUF6531" evidence="1">
    <location>
        <begin position="152"/>
        <end position="233"/>
    </location>
</feature>
<dbReference type="Gene3D" id="2.60.200.60">
    <property type="match status" value="1"/>
</dbReference>
<keyword evidence="3" id="KW-1185">Reference proteome</keyword>
<dbReference type="RefSeq" id="WP_240202102.1">
    <property type="nucleotide sequence ID" value="NZ_CABVQG010000002.1"/>
</dbReference>
<reference evidence="2 3" key="1">
    <citation type="submission" date="2019-09" db="EMBL/GenBank/DDBJ databases">
        <authorList>
            <person name="Depoorter E."/>
        </authorList>
    </citation>
    <scope>NUCLEOTIDE SEQUENCE [LARGE SCALE GENOMIC DNA]</scope>
    <source>
        <strain evidence="2 3">R-17378</strain>
    </source>
</reference>
<sequence length="448" mass="48855">MPPEIKGKIASGLGSVYVNDKSAARAAKPGDLDTVACTDHPGPQMIADGSGSVYINDQPAARVGDKTTCDGTIAEGSDNVFIGGGTQRVRDVKSATRLGWLGAALGIALAVCGRGKMSWGDFLKSKVPCLAVNFAAGAFGTWLGSLARPSAGHPVNVITGSKVLDGTDDTDFVLPGPLPIVWQRFYSSLDDRADSLFGTGWSVPISVELRLAREHGEVVSITYWDEQGRDIVFPAVQPGESHFSVPEGIYLICTEGGHYVVETVDGVYRDFGRARTDADREALKLWRFEDRNGNWIEVEREAQDEIVRPVRLHDSAGRLLTLSYDKLHPQRIAAIELTRGVDGEQPDTLVRYACNHAGELVAVTDRSGHVGRRFAYEHGLMVQHTLRGGLQCFYAWQGVGRDARVVRHWTNDGEAYTFISTPMAIRLRGLIRGGWRHAEEAQSRRTGN</sequence>
<protein>
    <submittedName>
        <fullName evidence="2">Type IV secretion protein Rhs</fullName>
    </submittedName>
</protein>
<dbReference type="EMBL" id="CABVQG010000002">
    <property type="protein sequence ID" value="VWC51084.1"/>
    <property type="molecule type" value="Genomic_DNA"/>
</dbReference>
<dbReference type="Proteomes" id="UP000494120">
    <property type="component" value="Unassembled WGS sequence"/>
</dbReference>
<dbReference type="Pfam" id="PF20148">
    <property type="entry name" value="DUF6531"/>
    <property type="match status" value="1"/>
</dbReference>
<name>A0ABY6XJZ5_9BURK</name>
<gene>
    <name evidence="2" type="ORF">BLA17378_00807</name>
</gene>
<dbReference type="CDD" id="cd14742">
    <property type="entry name" value="PAAR_RHS"/>
    <property type="match status" value="1"/>
</dbReference>
<dbReference type="Pfam" id="PF05488">
    <property type="entry name" value="PAAR_motif"/>
    <property type="match status" value="1"/>
</dbReference>
<accession>A0ABY6XJZ5</accession>
<dbReference type="InterPro" id="IPR008727">
    <property type="entry name" value="PAAR_motif"/>
</dbReference>
<evidence type="ECO:0000313" key="3">
    <source>
        <dbReference type="Proteomes" id="UP000494120"/>
    </source>
</evidence>
<organism evidence="2 3">
    <name type="scientific">Burkholderia aenigmatica</name>
    <dbReference type="NCBI Taxonomy" id="2015348"/>
    <lineage>
        <taxon>Bacteria</taxon>
        <taxon>Pseudomonadati</taxon>
        <taxon>Pseudomonadota</taxon>
        <taxon>Betaproteobacteria</taxon>
        <taxon>Burkholderiales</taxon>
        <taxon>Burkholderiaceae</taxon>
        <taxon>Burkholderia</taxon>
        <taxon>Burkholderia cepacia complex</taxon>
    </lineage>
</organism>